<feature type="compositionally biased region" description="Basic and acidic residues" evidence="1">
    <location>
        <begin position="9"/>
        <end position="19"/>
    </location>
</feature>
<dbReference type="AlphaFoldDB" id="A0A199W6Z5"/>
<sequence length="140" mass="14657">MLLFPAAASKKEKNKEKTLKKSPQSFVRPAAAGPRSAVFHPSGQFSAAFICCTVVLMRLLTVATDSTLSFEDGRLLTSIWNATVISDPRDAPIGFELVEAPPPPPGRPSGRIVNPDGSSATFDGSSPLITTLTAGMSIGA</sequence>
<evidence type="ECO:0000313" key="2">
    <source>
        <dbReference type="EMBL" id="OAY85242.1"/>
    </source>
</evidence>
<feature type="region of interest" description="Disordered" evidence="1">
    <location>
        <begin position="7"/>
        <end position="27"/>
    </location>
</feature>
<evidence type="ECO:0000313" key="3">
    <source>
        <dbReference type="Proteomes" id="UP000092600"/>
    </source>
</evidence>
<reference evidence="2 3" key="1">
    <citation type="journal article" date="2016" name="DNA Res.">
        <title>The draft genome of MD-2 pineapple using hybrid error correction of long reads.</title>
        <authorList>
            <person name="Redwan R.M."/>
            <person name="Saidin A."/>
            <person name="Kumar S.V."/>
        </authorList>
    </citation>
    <scope>NUCLEOTIDE SEQUENCE [LARGE SCALE GENOMIC DNA]</scope>
    <source>
        <strain evidence="3">cv. MD2</strain>
        <tissue evidence="2">Leaf</tissue>
    </source>
</reference>
<name>A0A199W6Z5_ANACO</name>
<dbReference type="Proteomes" id="UP000092600">
    <property type="component" value="Unassembled WGS sequence"/>
</dbReference>
<evidence type="ECO:0000256" key="1">
    <source>
        <dbReference type="SAM" id="MobiDB-lite"/>
    </source>
</evidence>
<proteinExistence type="predicted"/>
<accession>A0A199W6Z5</accession>
<protein>
    <submittedName>
        <fullName evidence="2">Uncharacterized protein</fullName>
    </submittedName>
</protein>
<organism evidence="2 3">
    <name type="scientific">Ananas comosus</name>
    <name type="common">Pineapple</name>
    <name type="synonym">Ananas ananas</name>
    <dbReference type="NCBI Taxonomy" id="4615"/>
    <lineage>
        <taxon>Eukaryota</taxon>
        <taxon>Viridiplantae</taxon>
        <taxon>Streptophyta</taxon>
        <taxon>Embryophyta</taxon>
        <taxon>Tracheophyta</taxon>
        <taxon>Spermatophyta</taxon>
        <taxon>Magnoliopsida</taxon>
        <taxon>Liliopsida</taxon>
        <taxon>Poales</taxon>
        <taxon>Bromeliaceae</taxon>
        <taxon>Bromelioideae</taxon>
        <taxon>Ananas</taxon>
    </lineage>
</organism>
<dbReference type="EMBL" id="LSRQ01000111">
    <property type="protein sequence ID" value="OAY85242.1"/>
    <property type="molecule type" value="Genomic_DNA"/>
</dbReference>
<gene>
    <name evidence="2" type="ORF">ACMD2_04154</name>
</gene>
<comment type="caution">
    <text evidence="2">The sequence shown here is derived from an EMBL/GenBank/DDBJ whole genome shotgun (WGS) entry which is preliminary data.</text>
</comment>